<accession>A0ACB9NS14</accession>
<organism evidence="1 2">
    <name type="scientific">Melastoma candidum</name>
    <dbReference type="NCBI Taxonomy" id="119954"/>
    <lineage>
        <taxon>Eukaryota</taxon>
        <taxon>Viridiplantae</taxon>
        <taxon>Streptophyta</taxon>
        <taxon>Embryophyta</taxon>
        <taxon>Tracheophyta</taxon>
        <taxon>Spermatophyta</taxon>
        <taxon>Magnoliopsida</taxon>
        <taxon>eudicotyledons</taxon>
        <taxon>Gunneridae</taxon>
        <taxon>Pentapetalae</taxon>
        <taxon>rosids</taxon>
        <taxon>malvids</taxon>
        <taxon>Myrtales</taxon>
        <taxon>Melastomataceae</taxon>
        <taxon>Melastomatoideae</taxon>
        <taxon>Melastomateae</taxon>
        <taxon>Melastoma</taxon>
    </lineage>
</organism>
<reference evidence="2" key="1">
    <citation type="journal article" date="2023" name="Front. Plant Sci.">
        <title>Chromosomal-level genome assembly of Melastoma candidum provides insights into trichome evolution.</title>
        <authorList>
            <person name="Zhong Y."/>
            <person name="Wu W."/>
            <person name="Sun C."/>
            <person name="Zou P."/>
            <person name="Liu Y."/>
            <person name="Dai S."/>
            <person name="Zhou R."/>
        </authorList>
    </citation>
    <scope>NUCLEOTIDE SEQUENCE [LARGE SCALE GENOMIC DNA]</scope>
</reference>
<proteinExistence type="predicted"/>
<name>A0ACB9NS14_9MYRT</name>
<evidence type="ECO:0000313" key="2">
    <source>
        <dbReference type="Proteomes" id="UP001057402"/>
    </source>
</evidence>
<dbReference type="EMBL" id="CM042886">
    <property type="protein sequence ID" value="KAI4339372.1"/>
    <property type="molecule type" value="Genomic_DNA"/>
</dbReference>
<protein>
    <submittedName>
        <fullName evidence="1">Uncharacterized protein</fullName>
    </submittedName>
</protein>
<gene>
    <name evidence="1" type="ORF">MLD38_024323</name>
</gene>
<sequence>MRRSNTPRQPLPAPPAESSGDSSDRRVSRRSRSRSRGSEMDMVHLRLRTLHSRAKQKPSVFLFASLLTSLCLISLYIFFVFRSHGKPGRTPSGERFSIILDGGSTGTRVHVLRYRHGDGGEDKAVFDFGKEGLESMRINPGLSAYSEDPEAAGRAIGKLIEFGRQKVPREMWGQTEIRLMATAGLRMVEVRPREMILEACRKVLKVSGFVFRDEWATVITGSDEGVYAWVVANYALGTLGGDPEHTTGIIELGGASTQVTFSSSEPLPSEYLRIIKFGNVKYHLYSHSFLHFGQIAAFESMRDSFLSGEDHIAAINPCLPKGYSLIEQLKLSLGVADVKRSDMSAFHSGGNFSECRSAALKLLQRGKDMCIYEHCKIGSIFTPKLNGRFLATENFFYTSKFFGLGHTAPLSDIILAGERFCGEDWSILRKRHHSVNEEDLLRYCFSTAYIVSMLHDSLEVGLNDQRIQFTNRVGDTPLDWALGAFILQSKGGASDADKSVWIVNVLWEDSFTLFLLVGFFIICMLVSWTISKWKKPQLKTIYDLQKGGYIITRINRR</sequence>
<dbReference type="Proteomes" id="UP001057402">
    <property type="component" value="Chromosome 7"/>
</dbReference>
<evidence type="ECO:0000313" key="1">
    <source>
        <dbReference type="EMBL" id="KAI4339372.1"/>
    </source>
</evidence>
<keyword evidence="2" id="KW-1185">Reference proteome</keyword>
<comment type="caution">
    <text evidence="1">The sequence shown here is derived from an EMBL/GenBank/DDBJ whole genome shotgun (WGS) entry which is preliminary data.</text>
</comment>